<dbReference type="InterPro" id="IPR020084">
    <property type="entry name" value="NUDIX_hydrolase_CS"/>
</dbReference>
<dbReference type="PROSITE" id="PS00893">
    <property type="entry name" value="NUDIX_BOX"/>
    <property type="match status" value="1"/>
</dbReference>
<organism evidence="3">
    <name type="scientific">viral metagenome</name>
    <dbReference type="NCBI Taxonomy" id="1070528"/>
    <lineage>
        <taxon>unclassified sequences</taxon>
        <taxon>metagenomes</taxon>
        <taxon>organismal metagenomes</taxon>
    </lineage>
</organism>
<name>A0A6C0CDM9_9ZZZZ</name>
<keyword evidence="1" id="KW-0378">Hydrolase</keyword>
<dbReference type="Gene3D" id="3.90.79.10">
    <property type="entry name" value="Nucleoside Triphosphate Pyrophosphohydrolase"/>
    <property type="match status" value="1"/>
</dbReference>
<feature type="domain" description="Nudix hydrolase" evidence="2">
    <location>
        <begin position="1"/>
        <end position="152"/>
    </location>
</feature>
<dbReference type="InterPro" id="IPR015797">
    <property type="entry name" value="NUDIX_hydrolase-like_dom_sf"/>
</dbReference>
<dbReference type="PROSITE" id="PS51462">
    <property type="entry name" value="NUDIX"/>
    <property type="match status" value="1"/>
</dbReference>
<dbReference type="InterPro" id="IPR000086">
    <property type="entry name" value="NUDIX_hydrolase_dom"/>
</dbReference>
<dbReference type="AlphaFoldDB" id="A0A6C0CDM9"/>
<evidence type="ECO:0000256" key="1">
    <source>
        <dbReference type="ARBA" id="ARBA00022801"/>
    </source>
</evidence>
<accession>A0A6C0CDM9</accession>
<dbReference type="SUPFAM" id="SSF55811">
    <property type="entry name" value="Nudix"/>
    <property type="match status" value="1"/>
</dbReference>
<proteinExistence type="predicted"/>
<reference evidence="3" key="1">
    <citation type="journal article" date="2020" name="Nature">
        <title>Giant virus diversity and host interactions through global metagenomics.</title>
        <authorList>
            <person name="Schulz F."/>
            <person name="Roux S."/>
            <person name="Paez-Espino D."/>
            <person name="Jungbluth S."/>
            <person name="Walsh D.A."/>
            <person name="Denef V.J."/>
            <person name="McMahon K.D."/>
            <person name="Konstantinidis K.T."/>
            <person name="Eloe-Fadrosh E.A."/>
            <person name="Kyrpides N.C."/>
            <person name="Woyke T."/>
        </authorList>
    </citation>
    <scope>NUCLEOTIDE SEQUENCE</scope>
    <source>
        <strain evidence="3">GVMAG-M-3300020523-10</strain>
    </source>
</reference>
<dbReference type="GO" id="GO:0016787">
    <property type="term" value="F:hydrolase activity"/>
    <property type="evidence" value="ECO:0007669"/>
    <property type="project" value="UniProtKB-KW"/>
</dbReference>
<evidence type="ECO:0000313" key="3">
    <source>
        <dbReference type="EMBL" id="QHT01940.1"/>
    </source>
</evidence>
<dbReference type="EMBL" id="MN739384">
    <property type="protein sequence ID" value="QHT01940.1"/>
    <property type="molecule type" value="Genomic_DNA"/>
</dbReference>
<evidence type="ECO:0000259" key="2">
    <source>
        <dbReference type="PROSITE" id="PS51462"/>
    </source>
</evidence>
<protein>
    <recommendedName>
        <fullName evidence="2">Nudix hydrolase domain-containing protein</fullName>
    </recommendedName>
</protein>
<sequence>MGAGVLPLALYKGTLFLLLGQERKNNLWSDFGGSTIKGEKPFKTAIREGCEELNGLLGDEHELEEQVTNNLIASISCDRYTSYIYKTSYDKKLPNYFANVNKFAEIHLKDTIENNENGLFEKRQILWVPLNQLRSTTLTPNSNSHIQLREHYKPILKSILKNEEFIIRLMTQN</sequence>